<keyword evidence="5" id="KW-1185">Reference proteome</keyword>
<dbReference type="RefSeq" id="WP_114371511.1">
    <property type="nucleotide sequence ID" value="NZ_CP031092.1"/>
</dbReference>
<name>A0A345BX08_9BACI</name>
<dbReference type="InterPro" id="IPR004398">
    <property type="entry name" value="RNA_MeTrfase_RsmD"/>
</dbReference>
<dbReference type="InterPro" id="IPR029063">
    <property type="entry name" value="SAM-dependent_MTases_sf"/>
</dbReference>
<evidence type="ECO:0000313" key="4">
    <source>
        <dbReference type="EMBL" id="AXF55489.1"/>
    </source>
</evidence>
<evidence type="ECO:0000256" key="2">
    <source>
        <dbReference type="ARBA" id="ARBA00022679"/>
    </source>
</evidence>
<accession>A0A345BX08</accession>
<evidence type="ECO:0000256" key="3">
    <source>
        <dbReference type="SAM" id="MobiDB-lite"/>
    </source>
</evidence>
<gene>
    <name evidence="4" type="primary">rsmD</name>
    <name evidence="4" type="ORF">DT065_05270</name>
</gene>
<dbReference type="KEGG" id="rue:DT065_05270"/>
<dbReference type="PANTHER" id="PTHR43542">
    <property type="entry name" value="METHYLTRANSFERASE"/>
    <property type="match status" value="1"/>
</dbReference>
<organism evidence="4 5">
    <name type="scientific">Salicibibacter kimchii</name>
    <dbReference type="NCBI Taxonomy" id="2099786"/>
    <lineage>
        <taxon>Bacteria</taxon>
        <taxon>Bacillati</taxon>
        <taxon>Bacillota</taxon>
        <taxon>Bacilli</taxon>
        <taxon>Bacillales</taxon>
        <taxon>Bacillaceae</taxon>
        <taxon>Salicibibacter</taxon>
    </lineage>
</organism>
<keyword evidence="1 4" id="KW-0489">Methyltransferase</keyword>
<dbReference type="PIRSF" id="PIRSF004553">
    <property type="entry name" value="CHP00095"/>
    <property type="match status" value="1"/>
</dbReference>
<evidence type="ECO:0000256" key="1">
    <source>
        <dbReference type="ARBA" id="ARBA00022603"/>
    </source>
</evidence>
<dbReference type="OrthoDB" id="9803017at2"/>
<dbReference type="SUPFAM" id="SSF53335">
    <property type="entry name" value="S-adenosyl-L-methionine-dependent methyltransferases"/>
    <property type="match status" value="1"/>
</dbReference>
<dbReference type="Pfam" id="PF03602">
    <property type="entry name" value="Cons_hypoth95"/>
    <property type="match status" value="1"/>
</dbReference>
<sequence length="193" mass="21707">MRIIAGSRKGTRLKAVPGAETRPTSDRLKEALFQMIGPYFQGGTGIDLYAGTGALGMEALSRGIDEMYFSDTSGAAIKVIRENASRCHFEKQVHIYKQGAVHMAKRLHRDKRRCSLIFLDPPYQQQQLEEDITLIQDLELVTPETVIVAEHSSSLHLEQEIGDFCKSRTKTFGDTQISIFTNNTERNEEGCQR</sequence>
<dbReference type="CDD" id="cd02440">
    <property type="entry name" value="AdoMet_MTases"/>
    <property type="match status" value="1"/>
</dbReference>
<dbReference type="Gene3D" id="3.40.50.150">
    <property type="entry name" value="Vaccinia Virus protein VP39"/>
    <property type="match status" value="1"/>
</dbReference>
<reference evidence="4 5" key="1">
    <citation type="journal article" date="2018" name="J. Microbiol.">
        <title>Salicibibacter kimchii gen. nov., sp. nov., a moderately halophilic and alkalitolerant bacterium in the family Bacillaceae, isolated from kimchi.</title>
        <authorList>
            <person name="Jang J.Y."/>
            <person name="Oh Y.J."/>
            <person name="Lim S.K."/>
            <person name="Park H.K."/>
            <person name="Lee C."/>
            <person name="Kim J.Y."/>
            <person name="Lee M.A."/>
            <person name="Choi H.J."/>
        </authorList>
    </citation>
    <scope>NUCLEOTIDE SEQUENCE [LARGE SCALE GENOMIC DNA]</scope>
    <source>
        <strain evidence="4 5">NKC1-1</strain>
    </source>
</reference>
<dbReference type="PANTHER" id="PTHR43542:SF1">
    <property type="entry name" value="METHYLTRANSFERASE"/>
    <property type="match status" value="1"/>
</dbReference>
<dbReference type="EC" id="2.1.1.171" evidence="4"/>
<evidence type="ECO:0000313" key="5">
    <source>
        <dbReference type="Proteomes" id="UP000252100"/>
    </source>
</evidence>
<dbReference type="Proteomes" id="UP000252100">
    <property type="component" value="Chromosome"/>
</dbReference>
<proteinExistence type="predicted"/>
<dbReference type="EMBL" id="CP031092">
    <property type="protein sequence ID" value="AXF55489.1"/>
    <property type="molecule type" value="Genomic_DNA"/>
</dbReference>
<protein>
    <submittedName>
        <fullName evidence="4">16S rRNA (Guanine(966)-N(2))-methyltransferase RsmD</fullName>
        <ecNumber evidence="4">2.1.1.171</ecNumber>
    </submittedName>
</protein>
<feature type="region of interest" description="Disordered" evidence="3">
    <location>
        <begin position="1"/>
        <end position="21"/>
    </location>
</feature>
<dbReference type="AlphaFoldDB" id="A0A345BX08"/>
<dbReference type="GO" id="GO:0052913">
    <property type="term" value="F:16S rRNA (guanine(966)-N(2))-methyltransferase activity"/>
    <property type="evidence" value="ECO:0007669"/>
    <property type="project" value="UniProtKB-EC"/>
</dbReference>
<dbReference type="NCBIfam" id="TIGR00095">
    <property type="entry name" value="16S rRNA (guanine(966)-N(2))-methyltransferase RsmD"/>
    <property type="match status" value="1"/>
</dbReference>
<keyword evidence="2 4" id="KW-0808">Transferase</keyword>